<evidence type="ECO:0000256" key="1">
    <source>
        <dbReference type="SAM" id="MobiDB-lite"/>
    </source>
</evidence>
<gene>
    <name evidence="2" type="ORF">H4219_003718</name>
</gene>
<evidence type="ECO:0000313" key="2">
    <source>
        <dbReference type="EMBL" id="KAJ1916551.1"/>
    </source>
</evidence>
<dbReference type="AlphaFoldDB" id="A0A9W8DSI7"/>
<accession>A0A9W8DSI7</accession>
<dbReference type="EMBL" id="JANBPU010000099">
    <property type="protein sequence ID" value="KAJ1916551.1"/>
    <property type="molecule type" value="Genomic_DNA"/>
</dbReference>
<sequence length="283" mass="32501">MKYTEACEMLKRYSQDVLDLLLKAETKTISASEYYDALKYLYGEQDYSPNKIYQKLIGLELGNLEAYKTGCLNPFVNMVCTSIVLTHSCNYKFAKLAAAGLSKGKRKFGDICELSAITKLYGIMTMLFTEDVIDTFDYTTRTFRGKFILQGNYDYKCACGAQLTASKAIMKHWLDTNCLQKWSRSSDEACCDTLEWVYTPRYLHESGCCFTDRKDIELYKRKLQKYDSTPKNGKQPKHQHEIDEFDNNDLGNGERLPPYPLDDAPFICMAVSDIKFKIPVILN</sequence>
<reference evidence="2" key="1">
    <citation type="submission" date="2022-07" db="EMBL/GenBank/DDBJ databases">
        <title>Phylogenomic reconstructions and comparative analyses of Kickxellomycotina fungi.</title>
        <authorList>
            <person name="Reynolds N.K."/>
            <person name="Stajich J.E."/>
            <person name="Barry K."/>
            <person name="Grigoriev I.V."/>
            <person name="Crous P."/>
            <person name="Smith M.E."/>
        </authorList>
    </citation>
    <scope>NUCLEOTIDE SEQUENCE</scope>
    <source>
        <strain evidence="2">NBRC 100468</strain>
    </source>
</reference>
<organism evidence="2 3">
    <name type="scientific">Mycoemilia scoparia</name>
    <dbReference type="NCBI Taxonomy" id="417184"/>
    <lineage>
        <taxon>Eukaryota</taxon>
        <taxon>Fungi</taxon>
        <taxon>Fungi incertae sedis</taxon>
        <taxon>Zoopagomycota</taxon>
        <taxon>Kickxellomycotina</taxon>
        <taxon>Kickxellomycetes</taxon>
        <taxon>Kickxellales</taxon>
        <taxon>Kickxellaceae</taxon>
        <taxon>Mycoemilia</taxon>
    </lineage>
</organism>
<proteinExistence type="predicted"/>
<comment type="caution">
    <text evidence="2">The sequence shown here is derived from an EMBL/GenBank/DDBJ whole genome shotgun (WGS) entry which is preliminary data.</text>
</comment>
<evidence type="ECO:0000313" key="3">
    <source>
        <dbReference type="Proteomes" id="UP001150538"/>
    </source>
</evidence>
<feature type="region of interest" description="Disordered" evidence="1">
    <location>
        <begin position="227"/>
        <end position="250"/>
    </location>
</feature>
<name>A0A9W8DSI7_9FUNG</name>
<protein>
    <submittedName>
        <fullName evidence="2">Uncharacterized protein</fullName>
    </submittedName>
</protein>
<dbReference type="Proteomes" id="UP001150538">
    <property type="component" value="Unassembled WGS sequence"/>
</dbReference>
<keyword evidence="3" id="KW-1185">Reference proteome</keyword>